<evidence type="ECO:0000256" key="1">
    <source>
        <dbReference type="ARBA" id="ARBA00003196"/>
    </source>
</evidence>
<keyword evidence="9" id="KW-0674">Reaction center</keyword>
<gene>
    <name evidence="13" type="ORF">JDN41_13160</name>
</gene>
<keyword evidence="3 9" id="KW-0813">Transport</keyword>
<feature type="transmembrane region" description="Helical" evidence="12">
    <location>
        <begin position="7"/>
        <end position="27"/>
    </location>
</feature>
<dbReference type="GO" id="GO:0009055">
    <property type="term" value="F:electron transfer activity"/>
    <property type="evidence" value="ECO:0007669"/>
    <property type="project" value="InterPro"/>
</dbReference>
<evidence type="ECO:0000256" key="9">
    <source>
        <dbReference type="PIRNR" id="PIRNR000017"/>
    </source>
</evidence>
<feature type="binding site" description="covalent" evidence="10">
    <location>
        <position position="165"/>
    </location>
    <ligand>
        <name>heme</name>
        <dbReference type="ChEBI" id="CHEBI:30413"/>
        <label>2</label>
    </ligand>
</feature>
<keyword evidence="5 9" id="KW-0349">Heme</keyword>
<evidence type="ECO:0000256" key="7">
    <source>
        <dbReference type="ARBA" id="ARBA00022982"/>
    </source>
</evidence>
<feature type="binding site" description="axial binding residue" evidence="11">
    <location>
        <position position="263"/>
    </location>
    <ligand>
        <name>heme</name>
        <dbReference type="ChEBI" id="CHEBI:30413"/>
        <label>3</label>
    </ligand>
    <ligandPart>
        <name>Fe</name>
        <dbReference type="ChEBI" id="CHEBI:18248"/>
    </ligandPart>
</feature>
<feature type="binding site" description="covalent" evidence="10">
    <location>
        <position position="118"/>
    </location>
    <ligand>
        <name>heme</name>
        <dbReference type="ChEBI" id="CHEBI:30413"/>
        <label>1</label>
    </ligand>
</feature>
<evidence type="ECO:0000256" key="10">
    <source>
        <dbReference type="PIRSR" id="PIRSR000017-1"/>
    </source>
</evidence>
<feature type="binding site" description="covalent" evidence="10">
    <location>
        <position position="321"/>
    </location>
    <ligand>
        <name>heme</name>
        <dbReference type="ChEBI" id="CHEBI:30413"/>
        <label>4</label>
    </ligand>
</feature>
<evidence type="ECO:0000256" key="3">
    <source>
        <dbReference type="ARBA" id="ARBA00022448"/>
    </source>
</evidence>
<feature type="binding site" description="axial binding residue" evidence="11">
    <location>
        <position position="119"/>
    </location>
    <ligand>
        <name>heme</name>
        <dbReference type="ChEBI" id="CHEBI:30413"/>
        <label>1</label>
    </ligand>
    <ligandPart>
        <name>Fe</name>
        <dbReference type="ChEBI" id="CHEBI:18248"/>
    </ligandPart>
</feature>
<dbReference type="Gene3D" id="1.10.468.10">
    <property type="entry name" value="Photosynthetic Reaction Center, subunit C, domain 2"/>
    <property type="match status" value="2"/>
</dbReference>
<keyword evidence="12" id="KW-1133">Transmembrane helix</keyword>
<organism evidence="13 14">
    <name type="scientific">Rhodomicrobium udaipurense</name>
    <dbReference type="NCBI Taxonomy" id="1202716"/>
    <lineage>
        <taxon>Bacteria</taxon>
        <taxon>Pseudomonadati</taxon>
        <taxon>Pseudomonadota</taxon>
        <taxon>Alphaproteobacteria</taxon>
        <taxon>Hyphomicrobiales</taxon>
        <taxon>Hyphomicrobiaceae</taxon>
        <taxon>Rhodomicrobium</taxon>
    </lineage>
</organism>
<dbReference type="Proteomes" id="UP000623250">
    <property type="component" value="Unassembled WGS sequence"/>
</dbReference>
<feature type="binding site" description="axial binding residue" evidence="11">
    <location>
        <position position="152"/>
    </location>
    <ligand>
        <name>heme</name>
        <dbReference type="ChEBI" id="CHEBI:30413"/>
        <label>4</label>
    </ligand>
    <ligandPart>
        <name>Fe</name>
        <dbReference type="ChEBI" id="CHEBI:18248"/>
    </ligandPart>
</feature>
<dbReference type="PIRSF" id="PIRSF000017">
    <property type="entry name" value="RC_cytochrome"/>
    <property type="match status" value="1"/>
</dbReference>
<comment type="PTM">
    <text evidence="9 10">Binds 4 heme groups per subunit.</text>
</comment>
<reference evidence="13 14" key="1">
    <citation type="submission" date="2020-12" db="EMBL/GenBank/DDBJ databases">
        <title>Revised draft genomes of Rhodomicrobium vannielii ATCC 17100 and Rhodomicrobium udaipurense JA643.</title>
        <authorList>
            <person name="Conners E.M."/>
            <person name="Davenport E.J."/>
            <person name="Bose A."/>
        </authorList>
    </citation>
    <scope>NUCLEOTIDE SEQUENCE [LARGE SCALE GENOMIC DNA]</scope>
    <source>
        <strain evidence="13 14">JA643</strain>
    </source>
</reference>
<dbReference type="RefSeq" id="WP_037232320.1">
    <property type="nucleotide sequence ID" value="NZ_JAEMUK010000079.1"/>
</dbReference>
<feature type="binding site" description="covalent" evidence="10">
    <location>
        <position position="115"/>
    </location>
    <ligand>
        <name>heme</name>
        <dbReference type="ChEBI" id="CHEBI:30413"/>
        <label>1</label>
    </ligand>
</feature>
<feature type="binding site" description="covalent" evidence="10">
    <location>
        <position position="324"/>
    </location>
    <ligand>
        <name>heme</name>
        <dbReference type="ChEBI" id="CHEBI:30413"/>
        <label>4</label>
    </ligand>
</feature>
<keyword evidence="4 9" id="KW-0602">Photosynthesis</keyword>
<keyword evidence="12" id="KW-0812">Transmembrane</keyword>
<accession>A0A8I1KM14</accession>
<comment type="function">
    <text evidence="1 9">The reaction center of purple bacteria contains a tightly bound cytochrome molecule which re-reduces the photo oxidized primary electron donor.</text>
</comment>
<dbReference type="NCBIfam" id="NF040706">
    <property type="entry name" value="photo_cyt_PufC"/>
    <property type="match status" value="1"/>
</dbReference>
<proteinExistence type="predicted"/>
<keyword evidence="14" id="KW-1185">Reference proteome</keyword>
<evidence type="ECO:0000313" key="13">
    <source>
        <dbReference type="EMBL" id="MBJ7544498.1"/>
    </source>
</evidence>
<dbReference type="InterPro" id="IPR036280">
    <property type="entry name" value="Multihaem_cyt_sf"/>
</dbReference>
<dbReference type="GO" id="GO:0005506">
    <property type="term" value="F:iron ion binding"/>
    <property type="evidence" value="ECO:0007669"/>
    <property type="project" value="InterPro"/>
</dbReference>
<dbReference type="InterPro" id="IPR003158">
    <property type="entry name" value="Photosyn_RC_cyt_c-su"/>
</dbReference>
<evidence type="ECO:0000256" key="8">
    <source>
        <dbReference type="ARBA" id="ARBA00023004"/>
    </source>
</evidence>
<feature type="binding site" description="axial binding residue" evidence="11">
    <location>
        <position position="166"/>
    </location>
    <ligand>
        <name>heme</name>
        <dbReference type="ChEBI" id="CHEBI:30413"/>
        <label>2</label>
    </ligand>
    <ligandPart>
        <name>Fe</name>
        <dbReference type="ChEBI" id="CHEBI:18248"/>
    </ligandPart>
</feature>
<feature type="binding site" description="covalent" evidence="10">
    <location>
        <position position="162"/>
    </location>
    <ligand>
        <name>heme</name>
        <dbReference type="ChEBI" id="CHEBI:30413"/>
        <label>2</label>
    </ligand>
</feature>
<feature type="binding site" description="axial binding residue" evidence="11">
    <location>
        <position position="248"/>
    </location>
    <ligand>
        <name>heme</name>
        <dbReference type="ChEBI" id="CHEBI:30413"/>
        <label>3</label>
    </ligand>
    <ligandPart>
        <name>Fe</name>
        <dbReference type="ChEBI" id="CHEBI:18248"/>
    </ligandPart>
</feature>
<keyword evidence="7 9" id="KW-0249">Electron transport</keyword>
<evidence type="ECO:0000256" key="4">
    <source>
        <dbReference type="ARBA" id="ARBA00022531"/>
    </source>
</evidence>
<dbReference type="GO" id="GO:0020037">
    <property type="term" value="F:heme binding"/>
    <property type="evidence" value="ECO:0007669"/>
    <property type="project" value="InterPro"/>
</dbReference>
<evidence type="ECO:0000256" key="11">
    <source>
        <dbReference type="PIRSR" id="PIRSR000017-2"/>
    </source>
</evidence>
<evidence type="ECO:0000256" key="12">
    <source>
        <dbReference type="SAM" id="Phobius"/>
    </source>
</evidence>
<dbReference type="CDD" id="cd09224">
    <property type="entry name" value="CytoC_RC"/>
    <property type="match status" value="1"/>
</dbReference>
<feature type="binding site" description="covalent" evidence="10">
    <location>
        <position position="259"/>
    </location>
    <ligand>
        <name>heme</name>
        <dbReference type="ChEBI" id="CHEBI:30413"/>
        <label>3</label>
    </ligand>
</feature>
<dbReference type="GO" id="GO:0030077">
    <property type="term" value="C:plasma membrane light-harvesting complex"/>
    <property type="evidence" value="ECO:0007669"/>
    <property type="project" value="InterPro"/>
</dbReference>
<dbReference type="EMBL" id="JAEMUK010000079">
    <property type="protein sequence ID" value="MBJ7544498.1"/>
    <property type="molecule type" value="Genomic_DNA"/>
</dbReference>
<dbReference type="AlphaFoldDB" id="A0A8I1KM14"/>
<sequence>MSYKQRILTLALAGAALAVFLVVFSYYTLQRPTVEWLQWGYRGTGLVHIVNSRDIHSQKQQALNAVPAPEENIDPAGTKASAVYQNVKVLGDLDSNEFLRFMTAITKWVAPEQGCAYCHNEADFADENVYTKIVSRRMIQLTQDLNAKWKSHVAINGQGVTCYTCHRGNPIPKNVWYTPVEPRFSKALLGNLAGQNQRAPAVGLTSLPFDPFTPFLMKSEQIRVVGPTALPTTNRMSLKQAEWTYGLMMSMSQSLGVNCTYCHNTQNFQSWGASSPQRVTAWYGIRMVRDINNNYINPLTPLYANVPGRKGPAGDIAKANCATCHQGAFKPLYGVSMLKEYPVLAGPAATVKTQ</sequence>
<feature type="binding site" description="axial binding residue" evidence="11">
    <location>
        <position position="325"/>
    </location>
    <ligand>
        <name>heme</name>
        <dbReference type="ChEBI" id="CHEBI:30413"/>
        <label>4</label>
    </ligand>
    <ligandPart>
        <name>Fe</name>
        <dbReference type="ChEBI" id="CHEBI:18248"/>
    </ligandPart>
</feature>
<feature type="binding site" description="axial binding residue" evidence="11">
    <location>
        <position position="102"/>
    </location>
    <ligand>
        <name>heme</name>
        <dbReference type="ChEBI" id="CHEBI:30413"/>
        <label>1</label>
    </ligand>
    <ligandPart>
        <name>Fe</name>
        <dbReference type="ChEBI" id="CHEBI:18248"/>
    </ligandPart>
</feature>
<feature type="binding site" description="axial binding residue" evidence="11">
    <location>
        <position position="138"/>
    </location>
    <ligand>
        <name>heme</name>
        <dbReference type="ChEBI" id="CHEBI:30413"/>
        <label>2</label>
    </ligand>
    <ligandPart>
        <name>Fe</name>
        <dbReference type="ChEBI" id="CHEBI:18248"/>
    </ligandPart>
</feature>
<evidence type="ECO:0000256" key="5">
    <source>
        <dbReference type="ARBA" id="ARBA00022617"/>
    </source>
</evidence>
<keyword evidence="6 9" id="KW-0479">Metal-binding</keyword>
<dbReference type="InterPro" id="IPR023119">
    <property type="entry name" value="Multihaem_cyt_PRC_cyt_su-like"/>
</dbReference>
<comment type="caution">
    <text evidence="13">The sequence shown here is derived from an EMBL/GenBank/DDBJ whole genome shotgun (WGS) entry which is preliminary data.</text>
</comment>
<keyword evidence="12" id="KW-0472">Membrane</keyword>
<dbReference type="GO" id="GO:0019684">
    <property type="term" value="P:photosynthesis, light reaction"/>
    <property type="evidence" value="ECO:0007669"/>
    <property type="project" value="InterPro"/>
</dbReference>
<name>A0A8I1KM14_9HYPH</name>
<dbReference type="SUPFAM" id="SSF48695">
    <property type="entry name" value="Multiheme cytochromes"/>
    <property type="match status" value="1"/>
</dbReference>
<evidence type="ECO:0000313" key="14">
    <source>
        <dbReference type="Proteomes" id="UP000623250"/>
    </source>
</evidence>
<protein>
    <recommendedName>
        <fullName evidence="2 9">Photosynthetic reaction center cytochrome c subunit</fullName>
    </recommendedName>
</protein>
<evidence type="ECO:0000256" key="6">
    <source>
        <dbReference type="ARBA" id="ARBA00022723"/>
    </source>
</evidence>
<dbReference type="Pfam" id="PF02276">
    <property type="entry name" value="CytoC_RC"/>
    <property type="match status" value="1"/>
</dbReference>
<keyword evidence="8 9" id="KW-0408">Iron</keyword>
<feature type="binding site" description="covalent" evidence="10">
    <location>
        <position position="262"/>
    </location>
    <ligand>
        <name>heme</name>
        <dbReference type="ChEBI" id="CHEBI:30413"/>
        <label>3</label>
    </ligand>
</feature>
<evidence type="ECO:0000256" key="2">
    <source>
        <dbReference type="ARBA" id="ARBA00015978"/>
    </source>
</evidence>